<evidence type="ECO:0000313" key="3">
    <source>
        <dbReference type="EMBL" id="KPN30417.1"/>
    </source>
</evidence>
<dbReference type="STRING" id="699431.SY89_01149"/>
<keyword evidence="4" id="KW-1185">Reference proteome</keyword>
<dbReference type="AlphaFoldDB" id="A0A0P7I144"/>
<proteinExistence type="inferred from homology"/>
<name>A0A0P7I144_9EURY</name>
<dbReference type="SUPFAM" id="SSF52402">
    <property type="entry name" value="Adenine nucleotide alpha hydrolases-like"/>
    <property type="match status" value="1"/>
</dbReference>
<dbReference type="InterPro" id="IPR014729">
    <property type="entry name" value="Rossmann-like_a/b/a_fold"/>
</dbReference>
<feature type="domain" description="UspA" evidence="2">
    <location>
        <begin position="1"/>
        <end position="144"/>
    </location>
</feature>
<dbReference type="PRINTS" id="PR01438">
    <property type="entry name" value="UNVRSLSTRESS"/>
</dbReference>
<dbReference type="InterPro" id="IPR006015">
    <property type="entry name" value="Universal_stress_UspA"/>
</dbReference>
<evidence type="ECO:0000256" key="1">
    <source>
        <dbReference type="ARBA" id="ARBA00008791"/>
    </source>
</evidence>
<dbReference type="InterPro" id="IPR006016">
    <property type="entry name" value="UspA"/>
</dbReference>
<dbReference type="PANTHER" id="PTHR46268">
    <property type="entry name" value="STRESS RESPONSE PROTEIN NHAX"/>
    <property type="match status" value="1"/>
</dbReference>
<organism evidence="3 4">
    <name type="scientific">Halolamina pelagica</name>
    <dbReference type="NCBI Taxonomy" id="699431"/>
    <lineage>
        <taxon>Archaea</taxon>
        <taxon>Methanobacteriati</taxon>
        <taxon>Methanobacteriota</taxon>
        <taxon>Stenosarchaea group</taxon>
        <taxon>Halobacteria</taxon>
        <taxon>Halobacteriales</taxon>
        <taxon>Haloferacaceae</taxon>
    </lineage>
</organism>
<dbReference type="PANTHER" id="PTHR46268:SF24">
    <property type="entry name" value="UNIVERSAL STRESS PROTEIN"/>
    <property type="match status" value="1"/>
</dbReference>
<dbReference type="CDD" id="cd00293">
    <property type="entry name" value="USP-like"/>
    <property type="match status" value="1"/>
</dbReference>
<comment type="similarity">
    <text evidence="1">Belongs to the universal stress protein A family.</text>
</comment>
<dbReference type="Proteomes" id="UP000050535">
    <property type="component" value="Unassembled WGS sequence"/>
</dbReference>
<protein>
    <submittedName>
        <fullName evidence="3">Universal stress protein</fullName>
    </submittedName>
</protein>
<dbReference type="EMBL" id="LGUC01000001">
    <property type="protein sequence ID" value="KPN30417.1"/>
    <property type="molecule type" value="Genomic_DNA"/>
</dbReference>
<comment type="caution">
    <text evidence="3">The sequence shown here is derived from an EMBL/GenBank/DDBJ whole genome shotgun (WGS) entry which is preliminary data.</text>
</comment>
<sequence length="144" mass="15245">MSKTVLVPVDGSPQADAALEHALSQFPEAEIVALTAIDPVAAGYASTPGPDGGGYPGEWVEQANERADWILDEAVETAADEGREIDTVRVNDRPARAIVDYAEEEAIDQIVIGSHGRTGVTRVLLGSVAEKVVRRSPCPVTVVR</sequence>
<evidence type="ECO:0000313" key="4">
    <source>
        <dbReference type="Proteomes" id="UP000050535"/>
    </source>
</evidence>
<accession>A0A0P7I144</accession>
<dbReference type="SMR" id="A0A0P7I144"/>
<reference evidence="4" key="1">
    <citation type="submission" date="2013-11" db="EMBL/GenBank/DDBJ databases">
        <authorList>
            <person name="Hoang H.T."/>
            <person name="Killian M.L."/>
            <person name="Madson D.M."/>
            <person name="Arruda P.H.E."/>
            <person name="Sun D."/>
            <person name="Schwartz K.J."/>
            <person name="Yoon K."/>
        </authorList>
    </citation>
    <scope>NUCLEOTIDE SEQUENCE [LARGE SCALE GENOMIC DNA]</scope>
    <source>
        <strain evidence="4">CDK2</strain>
    </source>
</reference>
<gene>
    <name evidence="3" type="ORF">SY89_01149</name>
</gene>
<dbReference type="Pfam" id="PF00582">
    <property type="entry name" value="Usp"/>
    <property type="match status" value="1"/>
</dbReference>
<dbReference type="OrthoDB" id="105697at2157"/>
<evidence type="ECO:0000259" key="2">
    <source>
        <dbReference type="Pfam" id="PF00582"/>
    </source>
</evidence>
<dbReference type="RefSeq" id="WP_054583400.1">
    <property type="nucleotide sequence ID" value="NZ_LGUC01000001.1"/>
</dbReference>
<dbReference type="Gene3D" id="3.40.50.620">
    <property type="entry name" value="HUPs"/>
    <property type="match status" value="1"/>
</dbReference>